<reference evidence="10 11" key="1">
    <citation type="submission" date="2021-03" db="EMBL/GenBank/DDBJ databases">
        <title>Genomic Encyclopedia of Type Strains, Phase IV (KMG-IV): sequencing the most valuable type-strain genomes for metagenomic binning, comparative biology and taxonomic classification.</title>
        <authorList>
            <person name="Goeker M."/>
        </authorList>
    </citation>
    <scope>NUCLEOTIDE SEQUENCE [LARGE SCALE GENOMIC DNA]</scope>
    <source>
        <strain evidence="10 11">DSM 101953</strain>
    </source>
</reference>
<dbReference type="InterPro" id="IPR011047">
    <property type="entry name" value="Quinoprotein_ADH-like_sf"/>
</dbReference>
<comment type="similarity">
    <text evidence="7">Belongs to the binding-protein-dependent transport system permease family.</text>
</comment>
<dbReference type="Pfam" id="PF13360">
    <property type="entry name" value="PQQ_2"/>
    <property type="match status" value="1"/>
</dbReference>
<dbReference type="Gene3D" id="1.10.3720.10">
    <property type="entry name" value="MetI-like"/>
    <property type="match status" value="1"/>
</dbReference>
<dbReference type="PANTHER" id="PTHR43227:SF11">
    <property type="entry name" value="BLL4140 PROTEIN"/>
    <property type="match status" value="1"/>
</dbReference>
<dbReference type="InterPro" id="IPR018391">
    <property type="entry name" value="PQQ_b-propeller_rpt"/>
</dbReference>
<dbReference type="Proteomes" id="UP000773462">
    <property type="component" value="Unassembled WGS sequence"/>
</dbReference>
<keyword evidence="2 7" id="KW-0813">Transport</keyword>
<feature type="transmembrane region" description="Helical" evidence="7">
    <location>
        <begin position="608"/>
        <end position="630"/>
    </location>
</feature>
<evidence type="ECO:0000256" key="4">
    <source>
        <dbReference type="ARBA" id="ARBA00022692"/>
    </source>
</evidence>
<proteinExistence type="inferred from homology"/>
<evidence type="ECO:0000259" key="9">
    <source>
        <dbReference type="PROSITE" id="PS50928"/>
    </source>
</evidence>
<dbReference type="SUPFAM" id="SSF50998">
    <property type="entry name" value="Quinoprotein alcohol dehydrogenase-like"/>
    <property type="match status" value="1"/>
</dbReference>
<evidence type="ECO:0000313" key="10">
    <source>
        <dbReference type="EMBL" id="MBP2110603.1"/>
    </source>
</evidence>
<evidence type="ECO:0000256" key="5">
    <source>
        <dbReference type="ARBA" id="ARBA00022989"/>
    </source>
</evidence>
<dbReference type="RefSeq" id="WP_209869520.1">
    <property type="nucleotide sequence ID" value="NZ_JAGGLV010000002.1"/>
</dbReference>
<keyword evidence="3" id="KW-1003">Cell membrane</keyword>
<keyword evidence="4 7" id="KW-0812">Transmembrane</keyword>
<dbReference type="InterPro" id="IPR050809">
    <property type="entry name" value="UgpAE/MalFG_permease"/>
</dbReference>
<evidence type="ECO:0000256" key="2">
    <source>
        <dbReference type="ARBA" id="ARBA00022448"/>
    </source>
</evidence>
<dbReference type="CDD" id="cd06261">
    <property type="entry name" value="TM_PBP2"/>
    <property type="match status" value="1"/>
</dbReference>
<dbReference type="InterPro" id="IPR001680">
    <property type="entry name" value="WD40_rpt"/>
</dbReference>
<dbReference type="EMBL" id="JAGGLV010000002">
    <property type="protein sequence ID" value="MBP2110603.1"/>
    <property type="molecule type" value="Genomic_DNA"/>
</dbReference>
<dbReference type="InterPro" id="IPR000515">
    <property type="entry name" value="MetI-like"/>
</dbReference>
<feature type="transmembrane region" description="Helical" evidence="7">
    <location>
        <begin position="453"/>
        <end position="472"/>
    </location>
</feature>
<feature type="transmembrane region" description="Helical" evidence="7">
    <location>
        <begin position="318"/>
        <end position="337"/>
    </location>
</feature>
<comment type="subcellular location">
    <subcellularLocation>
        <location evidence="1 7">Cell membrane</location>
        <topology evidence="1 7">Multi-pass membrane protein</topology>
    </subcellularLocation>
</comment>
<feature type="transmembrane region" description="Helical" evidence="7">
    <location>
        <begin position="416"/>
        <end position="441"/>
    </location>
</feature>
<dbReference type="InterPro" id="IPR002372">
    <property type="entry name" value="PQQ_rpt_dom"/>
</dbReference>
<feature type="transmembrane region" description="Helical" evidence="7">
    <location>
        <begin position="551"/>
        <end position="573"/>
    </location>
</feature>
<dbReference type="PROSITE" id="PS50928">
    <property type="entry name" value="ABC_TM1"/>
    <property type="match status" value="1"/>
</dbReference>
<feature type="transmembrane region" description="Helical" evidence="7">
    <location>
        <begin position="503"/>
        <end position="530"/>
    </location>
</feature>
<feature type="signal peptide" evidence="8">
    <location>
        <begin position="1"/>
        <end position="24"/>
    </location>
</feature>
<dbReference type="InterPro" id="IPR035906">
    <property type="entry name" value="MetI-like_sf"/>
</dbReference>
<feature type="chain" id="PRO_5047251446" evidence="8">
    <location>
        <begin position="25"/>
        <end position="638"/>
    </location>
</feature>
<evidence type="ECO:0000256" key="7">
    <source>
        <dbReference type="RuleBase" id="RU363032"/>
    </source>
</evidence>
<dbReference type="SMART" id="SM00564">
    <property type="entry name" value="PQQ"/>
    <property type="match status" value="2"/>
</dbReference>
<dbReference type="Pfam" id="PF00400">
    <property type="entry name" value="WD40"/>
    <property type="match status" value="1"/>
</dbReference>
<evidence type="ECO:0000256" key="1">
    <source>
        <dbReference type="ARBA" id="ARBA00004651"/>
    </source>
</evidence>
<evidence type="ECO:0000313" key="11">
    <source>
        <dbReference type="Proteomes" id="UP000773462"/>
    </source>
</evidence>
<evidence type="ECO:0000256" key="8">
    <source>
        <dbReference type="SAM" id="SignalP"/>
    </source>
</evidence>
<dbReference type="SMART" id="SM00320">
    <property type="entry name" value="WD40"/>
    <property type="match status" value="6"/>
</dbReference>
<keyword evidence="5 7" id="KW-1133">Transmembrane helix</keyword>
<gene>
    <name evidence="10" type="ORF">J2Z70_000743</name>
</gene>
<keyword evidence="8" id="KW-0732">Signal</keyword>
<comment type="caution">
    <text evidence="10">The sequence shown here is derived from an EMBL/GenBank/DDBJ whole genome shotgun (WGS) entry which is preliminary data.</text>
</comment>
<protein>
    <submittedName>
        <fullName evidence="10">ABC-type sugar transport system permease subunit/WD40 repeat protein</fullName>
    </submittedName>
</protein>
<keyword evidence="10" id="KW-0762">Sugar transport</keyword>
<accession>A0ABS4NKM9</accession>
<sequence>MRRTSWILLAVLLLLGLAPLNVSAQAPWSSEGAEEITSIAVSADGSRVAMGSHGSKAAVFDQEGRVLFEVEAGNVVNAVDLLEDGTLLAASDDRHLYAYGPDGHLLWDRDFKHQVKSVSASSDGALVTAVVQRGKAVIQVDAATGEQTGSFPGDTILKTAEVSADGSWIAAAGADQFIFLLDKDGQPHSRFGAGGQVQSLAVTGEGDVAVGTDTRQVELFNKEGTRIQSLSTRDHVSAVAFSKDGKLLGVADLSGFFYLFDSNGSKLWESGGGQVGRALAFSPDGTILYAGQTDGSIRPLDVGSVIAEGKSQTRMRTAYWTAGALAIGLLLTGWLFYLKKQKRLVVFKSIWHSRWVYLGLLPSFALLFTFMYFPAFSGLFHSLYQWQPGGKTTFIGLANFERMIHDPYVSKGLGNLILLIVTGLVKALIPPLIVAELIYHLRSKKLQYGFRTAFTASMVIPGVAGLLIWQNFYDPNMGLFNHFLQLIGLGSWTHGWLGDPQTALWSLIFIGFPFVGILQLLVLYAGLLSIPLELMESARMDGAGLPRIIRSIHLPLLAGQFKFLIIMGLIGIIQDFNGILIVTGGGPMDSTYVPALQMYYAATKFNDLGYASALGVSMFAVILVITIINLKFIKQSDE</sequence>
<dbReference type="SUPFAM" id="SSF161098">
    <property type="entry name" value="MetI-like"/>
    <property type="match status" value="1"/>
</dbReference>
<dbReference type="InterPro" id="IPR015943">
    <property type="entry name" value="WD40/YVTN_repeat-like_dom_sf"/>
</dbReference>
<keyword evidence="11" id="KW-1185">Reference proteome</keyword>
<dbReference type="Pfam" id="PF00528">
    <property type="entry name" value="BPD_transp_1"/>
    <property type="match status" value="1"/>
</dbReference>
<evidence type="ECO:0000256" key="3">
    <source>
        <dbReference type="ARBA" id="ARBA00022475"/>
    </source>
</evidence>
<keyword evidence="6 7" id="KW-0472">Membrane</keyword>
<dbReference type="Gene3D" id="2.130.10.10">
    <property type="entry name" value="YVTN repeat-like/Quinoprotein amine dehydrogenase"/>
    <property type="match status" value="2"/>
</dbReference>
<feature type="transmembrane region" description="Helical" evidence="7">
    <location>
        <begin position="357"/>
        <end position="376"/>
    </location>
</feature>
<name>A0ABS4NKM9_9BACL</name>
<evidence type="ECO:0000256" key="6">
    <source>
        <dbReference type="ARBA" id="ARBA00023136"/>
    </source>
</evidence>
<feature type="domain" description="ABC transmembrane type-1" evidence="9">
    <location>
        <begin position="413"/>
        <end position="629"/>
    </location>
</feature>
<organism evidence="10 11">
    <name type="scientific">Paenibacillus silagei</name>
    <dbReference type="NCBI Taxonomy" id="1670801"/>
    <lineage>
        <taxon>Bacteria</taxon>
        <taxon>Bacillati</taxon>
        <taxon>Bacillota</taxon>
        <taxon>Bacilli</taxon>
        <taxon>Bacillales</taxon>
        <taxon>Paenibacillaceae</taxon>
        <taxon>Paenibacillus</taxon>
    </lineage>
</organism>
<dbReference type="PANTHER" id="PTHR43227">
    <property type="entry name" value="BLL4140 PROTEIN"/>
    <property type="match status" value="1"/>
</dbReference>